<evidence type="ECO:0000313" key="5">
    <source>
        <dbReference type="EMBL" id="KAE9087665.1"/>
    </source>
</evidence>
<feature type="chain" id="PRO_5036163733" description="Secreted protein" evidence="1">
    <location>
        <begin position="18"/>
        <end position="93"/>
    </location>
</feature>
<evidence type="ECO:0000313" key="6">
    <source>
        <dbReference type="EMBL" id="KAE9150689.1"/>
    </source>
</evidence>
<proteinExistence type="predicted"/>
<evidence type="ECO:0000313" key="14">
    <source>
        <dbReference type="Proteomes" id="UP000437068"/>
    </source>
</evidence>
<protein>
    <recommendedName>
        <fullName evidence="22">Secreted protein</fullName>
    </recommendedName>
</protein>
<dbReference type="EMBL" id="QXFW01001808">
    <property type="protein sequence ID" value="KAE8985538.1"/>
    <property type="molecule type" value="Genomic_DNA"/>
</dbReference>
<evidence type="ECO:0000313" key="7">
    <source>
        <dbReference type="EMBL" id="KAE9197066.1"/>
    </source>
</evidence>
<dbReference type="EMBL" id="QXFY01001847">
    <property type="protein sequence ID" value="KAE9308182.1"/>
    <property type="molecule type" value="Genomic_DNA"/>
</dbReference>
<evidence type="ECO:0000256" key="1">
    <source>
        <dbReference type="SAM" id="SignalP"/>
    </source>
</evidence>
<dbReference type="Proteomes" id="UP000440367">
    <property type="component" value="Unassembled WGS sequence"/>
</dbReference>
<evidence type="ECO:0000313" key="10">
    <source>
        <dbReference type="EMBL" id="KAE9308182.1"/>
    </source>
</evidence>
<evidence type="ECO:0000313" key="19">
    <source>
        <dbReference type="Proteomes" id="UP000476176"/>
    </source>
</evidence>
<evidence type="ECO:0000313" key="4">
    <source>
        <dbReference type="EMBL" id="KAE9083819.1"/>
    </source>
</evidence>
<dbReference type="EMBL" id="QXGE01000106">
    <property type="protein sequence ID" value="KAE9324536.1"/>
    <property type="molecule type" value="Genomic_DNA"/>
</dbReference>
<accession>A0A6A3ETS8</accession>
<evidence type="ECO:0000313" key="17">
    <source>
        <dbReference type="Proteomes" id="UP000441208"/>
    </source>
</evidence>
<dbReference type="EMBL" id="QXFX01001599">
    <property type="protein sequence ID" value="KAE9087665.1"/>
    <property type="molecule type" value="Genomic_DNA"/>
</dbReference>
<comment type="caution">
    <text evidence="2">The sequence shown here is derived from an EMBL/GenBank/DDBJ whole genome shotgun (WGS) entry which is preliminary data.</text>
</comment>
<evidence type="ECO:0000313" key="16">
    <source>
        <dbReference type="Proteomes" id="UP000440732"/>
    </source>
</evidence>
<dbReference type="Proteomes" id="UP000429523">
    <property type="component" value="Unassembled WGS sequence"/>
</dbReference>
<keyword evidence="1" id="KW-0732">Signal</keyword>
<feature type="signal peptide" evidence="1">
    <location>
        <begin position="1"/>
        <end position="17"/>
    </location>
</feature>
<evidence type="ECO:0000313" key="13">
    <source>
        <dbReference type="Proteomes" id="UP000433483"/>
    </source>
</evidence>
<dbReference type="EMBL" id="QXFZ01001868">
    <property type="protein sequence ID" value="KAE9083819.1"/>
    <property type="molecule type" value="Genomic_DNA"/>
</dbReference>
<dbReference type="EMBL" id="QXGB01000200">
    <property type="protein sequence ID" value="KAE9225051.1"/>
    <property type="molecule type" value="Genomic_DNA"/>
</dbReference>
<evidence type="ECO:0000313" key="21">
    <source>
        <dbReference type="Proteomes" id="UP000488956"/>
    </source>
</evidence>
<evidence type="ECO:0000313" key="12">
    <source>
        <dbReference type="Proteomes" id="UP000429523"/>
    </source>
</evidence>
<evidence type="ECO:0008006" key="22">
    <source>
        <dbReference type="Google" id="ProtNLM"/>
    </source>
</evidence>
<gene>
    <name evidence="11" type="ORF">PF001_g3396</name>
    <name evidence="7" type="ORF">PF002_g22853</name>
    <name evidence="9" type="ORF">PF004_g5277</name>
    <name evidence="8" type="ORF">PF005_g5682</name>
    <name evidence="6" type="ORF">PF006_g4963</name>
    <name evidence="4" type="ORF">PF007_g21752</name>
    <name evidence="10" type="ORF">PF008_g21039</name>
    <name evidence="2" type="ORF">PF009_g14337</name>
    <name evidence="5" type="ORF">PF010_g19646</name>
    <name evidence="3" type="ORF">PF011_g20352</name>
</gene>
<dbReference type="Proteomes" id="UP000440732">
    <property type="component" value="Unassembled WGS sequence"/>
</dbReference>
<dbReference type="EMBL" id="QXGF01000777">
    <property type="protein sequence ID" value="KAE8935726.1"/>
    <property type="molecule type" value="Genomic_DNA"/>
</dbReference>
<dbReference type="EMBL" id="QXGA01000178">
    <property type="protein sequence ID" value="KAE9150689.1"/>
    <property type="molecule type" value="Genomic_DNA"/>
</dbReference>
<dbReference type="AlphaFoldDB" id="A0A6A3ETS8"/>
<dbReference type="Proteomes" id="UP000441208">
    <property type="component" value="Unassembled WGS sequence"/>
</dbReference>
<name>A0A6A3ETS8_9STRA</name>
<keyword evidence="13" id="KW-1185">Reference proteome</keyword>
<dbReference type="Proteomes" id="UP000460718">
    <property type="component" value="Unassembled WGS sequence"/>
</dbReference>
<evidence type="ECO:0000313" key="11">
    <source>
        <dbReference type="EMBL" id="KAE9324536.1"/>
    </source>
</evidence>
<evidence type="ECO:0000313" key="20">
    <source>
        <dbReference type="Proteomes" id="UP000486351"/>
    </source>
</evidence>
<dbReference type="Proteomes" id="UP000433483">
    <property type="component" value="Unassembled WGS sequence"/>
</dbReference>
<evidence type="ECO:0000313" key="18">
    <source>
        <dbReference type="Proteomes" id="UP000460718"/>
    </source>
</evidence>
<dbReference type="Proteomes" id="UP000476176">
    <property type="component" value="Unassembled WGS sequence"/>
</dbReference>
<evidence type="ECO:0000313" key="3">
    <source>
        <dbReference type="EMBL" id="KAE8985538.1"/>
    </source>
</evidence>
<evidence type="ECO:0000313" key="15">
    <source>
        <dbReference type="Proteomes" id="UP000440367"/>
    </source>
</evidence>
<dbReference type="Proteomes" id="UP000437068">
    <property type="component" value="Unassembled WGS sequence"/>
</dbReference>
<dbReference type="Proteomes" id="UP000488956">
    <property type="component" value="Unassembled WGS sequence"/>
</dbReference>
<evidence type="ECO:0000313" key="8">
    <source>
        <dbReference type="EMBL" id="KAE9225051.1"/>
    </source>
</evidence>
<dbReference type="EMBL" id="QXGC01000195">
    <property type="protein sequence ID" value="KAE9245319.1"/>
    <property type="molecule type" value="Genomic_DNA"/>
</dbReference>
<evidence type="ECO:0000313" key="9">
    <source>
        <dbReference type="EMBL" id="KAE9245319.1"/>
    </source>
</evidence>
<dbReference type="Proteomes" id="UP000486351">
    <property type="component" value="Unassembled WGS sequence"/>
</dbReference>
<reference evidence="12 13" key="1">
    <citation type="submission" date="2018-08" db="EMBL/GenBank/DDBJ databases">
        <title>Genomic investigation of the strawberry pathogen Phytophthora fragariae indicates pathogenicity is determined by transcriptional variation in three key races.</title>
        <authorList>
            <person name="Adams T.M."/>
            <person name="Armitage A.D."/>
            <person name="Sobczyk M.K."/>
            <person name="Bates H.J."/>
            <person name="Dunwell J.M."/>
            <person name="Nellist C.F."/>
            <person name="Harrison R.J."/>
        </authorList>
    </citation>
    <scope>NUCLEOTIDE SEQUENCE [LARGE SCALE GENOMIC DNA]</scope>
    <source>
        <strain evidence="11 14">A4</strain>
        <strain evidence="7 15">BC-1</strain>
        <strain evidence="9 19">BC-23</strain>
        <strain evidence="8 13">NOV-27</strain>
        <strain evidence="6 16">NOV-5</strain>
        <strain evidence="4 17">NOV-71</strain>
        <strain evidence="10 20">NOV-77</strain>
        <strain evidence="2 12">NOV-9</strain>
        <strain evidence="5 21">ONT-3</strain>
        <strain evidence="3 18">SCRP245</strain>
    </source>
</reference>
<dbReference type="EMBL" id="QXGD01001895">
    <property type="protein sequence ID" value="KAE9197066.1"/>
    <property type="molecule type" value="Genomic_DNA"/>
</dbReference>
<dbReference type="OrthoDB" id="10291012at2759"/>
<sequence>MHRRLLFITMCNRPACASSCCAIERAWISCASTRASSCCTTARASTHRTTVRRNGGSTWPEGGGRHNMVASRPNKGFCSTDPLNNHFGKSLRT</sequence>
<evidence type="ECO:0000313" key="2">
    <source>
        <dbReference type="EMBL" id="KAE8935726.1"/>
    </source>
</evidence>
<organism evidence="2 12">
    <name type="scientific">Phytophthora fragariae</name>
    <dbReference type="NCBI Taxonomy" id="53985"/>
    <lineage>
        <taxon>Eukaryota</taxon>
        <taxon>Sar</taxon>
        <taxon>Stramenopiles</taxon>
        <taxon>Oomycota</taxon>
        <taxon>Peronosporomycetes</taxon>
        <taxon>Peronosporales</taxon>
        <taxon>Peronosporaceae</taxon>
        <taxon>Phytophthora</taxon>
    </lineage>
</organism>